<dbReference type="GO" id="GO:0016618">
    <property type="term" value="F:hydroxypyruvate reductase [NAD(P)H] activity"/>
    <property type="evidence" value="ECO:0007669"/>
    <property type="project" value="TreeGrafter"/>
</dbReference>
<dbReference type="STRING" id="1296120.A0A1B9GYX7"/>
<dbReference type="CDD" id="cd12168">
    <property type="entry name" value="Mand_dh_like"/>
    <property type="match status" value="1"/>
</dbReference>
<dbReference type="InterPro" id="IPR050223">
    <property type="entry name" value="D-isomer_2-hydroxyacid_DH"/>
</dbReference>
<dbReference type="Gene3D" id="3.40.50.720">
    <property type="entry name" value="NAD(P)-binding Rossmann-like Domain"/>
    <property type="match status" value="2"/>
</dbReference>
<feature type="domain" description="D-isomer specific 2-hydroxyacid dehydrogenase catalytic" evidence="5">
    <location>
        <begin position="69"/>
        <end position="334"/>
    </location>
</feature>
<evidence type="ECO:0000259" key="5">
    <source>
        <dbReference type="Pfam" id="PF00389"/>
    </source>
</evidence>
<accession>A0A1B9GYX7</accession>
<dbReference type="InterPro" id="IPR006139">
    <property type="entry name" value="D-isomer_2_OHA_DH_cat_dom"/>
</dbReference>
<dbReference type="InterPro" id="IPR036291">
    <property type="entry name" value="NAD(P)-bd_dom_sf"/>
</dbReference>
<dbReference type="PROSITE" id="PS00671">
    <property type="entry name" value="D_2_HYDROXYACID_DH_3"/>
    <property type="match status" value="1"/>
</dbReference>
<dbReference type="PANTHER" id="PTHR10996:SF289">
    <property type="entry name" value="2-HYDROXYACID DEHYDROGENASE"/>
    <property type="match status" value="1"/>
</dbReference>
<dbReference type="PANTHER" id="PTHR10996">
    <property type="entry name" value="2-HYDROXYACID DEHYDROGENASE-RELATED"/>
    <property type="match status" value="1"/>
</dbReference>
<evidence type="ECO:0000313" key="7">
    <source>
        <dbReference type="EMBL" id="OCF36236.1"/>
    </source>
</evidence>
<dbReference type="InterPro" id="IPR029753">
    <property type="entry name" value="D-isomer_DH_CS"/>
</dbReference>
<evidence type="ECO:0000256" key="3">
    <source>
        <dbReference type="ARBA" id="ARBA00023027"/>
    </source>
</evidence>
<keyword evidence="3" id="KW-0520">NAD</keyword>
<dbReference type="SUPFAM" id="SSF51735">
    <property type="entry name" value="NAD(P)-binding Rossmann-fold domains"/>
    <property type="match status" value="1"/>
</dbReference>
<keyword evidence="8" id="KW-1185">Reference proteome</keyword>
<evidence type="ECO:0000256" key="4">
    <source>
        <dbReference type="RuleBase" id="RU003719"/>
    </source>
</evidence>
<dbReference type="OrthoDB" id="9991913at2759"/>
<dbReference type="GO" id="GO:0005829">
    <property type="term" value="C:cytosol"/>
    <property type="evidence" value="ECO:0007669"/>
    <property type="project" value="TreeGrafter"/>
</dbReference>
<evidence type="ECO:0000313" key="8">
    <source>
        <dbReference type="Proteomes" id="UP000092666"/>
    </source>
</evidence>
<dbReference type="PROSITE" id="PS00670">
    <property type="entry name" value="D_2_HYDROXYACID_DH_2"/>
    <property type="match status" value="1"/>
</dbReference>
<feature type="domain" description="D-isomer specific 2-hydroxyacid dehydrogenase NAD-binding" evidence="6">
    <location>
        <begin position="128"/>
        <end position="303"/>
    </location>
</feature>
<dbReference type="FunFam" id="3.40.50.720:FF:000203">
    <property type="entry name" value="D-3-phosphoglycerate dehydrogenase (SerA)"/>
    <property type="match status" value="1"/>
</dbReference>
<reference evidence="7 8" key="1">
    <citation type="submission" date="2013-07" db="EMBL/GenBank/DDBJ databases">
        <title>The Genome Sequence of Cryptococcus heveanensis BCC8398.</title>
        <authorList>
            <consortium name="The Broad Institute Genome Sequencing Platform"/>
            <person name="Cuomo C."/>
            <person name="Litvintseva A."/>
            <person name="Chen Y."/>
            <person name="Heitman J."/>
            <person name="Sun S."/>
            <person name="Springer D."/>
            <person name="Dromer F."/>
            <person name="Young S.K."/>
            <person name="Zeng Q."/>
            <person name="Gargeya S."/>
            <person name="Fitzgerald M."/>
            <person name="Abouelleil A."/>
            <person name="Alvarado L."/>
            <person name="Berlin A.M."/>
            <person name="Chapman S.B."/>
            <person name="Dewar J."/>
            <person name="Goldberg J."/>
            <person name="Griggs A."/>
            <person name="Gujja S."/>
            <person name="Hansen M."/>
            <person name="Howarth C."/>
            <person name="Imamovic A."/>
            <person name="Larimer J."/>
            <person name="McCowan C."/>
            <person name="Murphy C."/>
            <person name="Pearson M."/>
            <person name="Priest M."/>
            <person name="Roberts A."/>
            <person name="Saif S."/>
            <person name="Shea T."/>
            <person name="Sykes S."/>
            <person name="Wortman J."/>
            <person name="Nusbaum C."/>
            <person name="Birren B."/>
        </authorList>
    </citation>
    <scope>NUCLEOTIDE SEQUENCE [LARGE SCALE GENOMIC DNA]</scope>
    <source>
        <strain evidence="7 8">BCC8398</strain>
    </source>
</reference>
<evidence type="ECO:0000259" key="6">
    <source>
        <dbReference type="Pfam" id="PF02826"/>
    </source>
</evidence>
<evidence type="ECO:0000256" key="1">
    <source>
        <dbReference type="ARBA" id="ARBA00005854"/>
    </source>
</evidence>
<dbReference type="GO" id="GO:0051287">
    <property type="term" value="F:NAD binding"/>
    <property type="evidence" value="ECO:0007669"/>
    <property type="project" value="InterPro"/>
</dbReference>
<dbReference type="AlphaFoldDB" id="A0A1B9GYX7"/>
<reference evidence="8" key="2">
    <citation type="submission" date="2013-12" db="EMBL/GenBank/DDBJ databases">
        <title>Evolution of pathogenesis and genome organization in the Tremellales.</title>
        <authorList>
            <person name="Cuomo C."/>
            <person name="Litvintseva A."/>
            <person name="Heitman J."/>
            <person name="Chen Y."/>
            <person name="Sun S."/>
            <person name="Springer D."/>
            <person name="Dromer F."/>
            <person name="Young S."/>
            <person name="Zeng Q."/>
            <person name="Chapman S."/>
            <person name="Gujja S."/>
            <person name="Saif S."/>
            <person name="Birren B."/>
        </authorList>
    </citation>
    <scope>NUCLEOTIDE SEQUENCE [LARGE SCALE GENOMIC DNA]</scope>
    <source>
        <strain evidence="8">BCC8398</strain>
    </source>
</reference>
<dbReference type="Pfam" id="PF02826">
    <property type="entry name" value="2-Hacid_dh_C"/>
    <property type="match status" value="1"/>
</dbReference>
<proteinExistence type="inferred from homology"/>
<keyword evidence="2 4" id="KW-0560">Oxidoreductase</keyword>
<dbReference type="InterPro" id="IPR029752">
    <property type="entry name" value="D-isomer_DH_CS1"/>
</dbReference>
<dbReference type="GO" id="GO:0030267">
    <property type="term" value="F:glyoxylate reductase (NADPH) activity"/>
    <property type="evidence" value="ECO:0007669"/>
    <property type="project" value="TreeGrafter"/>
</dbReference>
<sequence>MTIALPKPSILFLDDVLLATAEYEDLHRVADVLHVTPQSRKEFLLDLTQHKFGNVVGIYRHFKADRSITVTGRFDSELVSCLPDSVRFIAHNGAGYDQIDVETCSSRGIQVANVPSVVDAPTADTAMYLILSCLRQFPLALVHAQQGSFNSRVPLSNDPQGKLLGILGLGGIGTALAVRAKAFGMKVGYHNRSRLPLEQETALGVSYIPSLDELLKTSDVISLNLPLNASTKHIISKEAFSKMKPSAILLNTARGPVIDEVALIEALKSGTIAGAGLDVYEHEPKIPEELLQDPKVVCLPHVGTVSVETQREMEAVCMRNLIHALSTGHLPYVVKEQQKEL</sequence>
<protein>
    <submittedName>
        <fullName evidence="7">2-hydroxyacid dehydrogenase</fullName>
    </submittedName>
</protein>
<dbReference type="Proteomes" id="UP000092666">
    <property type="component" value="Unassembled WGS sequence"/>
</dbReference>
<dbReference type="EMBL" id="KI669496">
    <property type="protein sequence ID" value="OCF36236.1"/>
    <property type="molecule type" value="Genomic_DNA"/>
</dbReference>
<dbReference type="SUPFAM" id="SSF52283">
    <property type="entry name" value="Formate/glycerate dehydrogenase catalytic domain-like"/>
    <property type="match status" value="1"/>
</dbReference>
<gene>
    <name evidence="7" type="ORF">I316_02109</name>
</gene>
<dbReference type="InterPro" id="IPR006140">
    <property type="entry name" value="D-isomer_DH_NAD-bd"/>
</dbReference>
<organism evidence="7 8">
    <name type="scientific">Kwoniella heveanensis BCC8398</name>
    <dbReference type="NCBI Taxonomy" id="1296120"/>
    <lineage>
        <taxon>Eukaryota</taxon>
        <taxon>Fungi</taxon>
        <taxon>Dikarya</taxon>
        <taxon>Basidiomycota</taxon>
        <taxon>Agaricomycotina</taxon>
        <taxon>Tremellomycetes</taxon>
        <taxon>Tremellales</taxon>
        <taxon>Cryptococcaceae</taxon>
        <taxon>Kwoniella</taxon>
    </lineage>
</organism>
<evidence type="ECO:0000256" key="2">
    <source>
        <dbReference type="ARBA" id="ARBA00023002"/>
    </source>
</evidence>
<comment type="similarity">
    <text evidence="1 4">Belongs to the D-isomer specific 2-hydroxyacid dehydrogenase family.</text>
</comment>
<name>A0A1B9GYX7_9TREE</name>
<dbReference type="Pfam" id="PF00389">
    <property type="entry name" value="2-Hacid_dh"/>
    <property type="match status" value="1"/>
</dbReference>
<dbReference type="PROSITE" id="PS00065">
    <property type="entry name" value="D_2_HYDROXYACID_DH_1"/>
    <property type="match status" value="1"/>
</dbReference>